<organism evidence="4 5">
    <name type="scientific">Janibacter alkaliphilus</name>
    <dbReference type="NCBI Taxonomy" id="1069963"/>
    <lineage>
        <taxon>Bacteria</taxon>
        <taxon>Bacillati</taxon>
        <taxon>Actinomycetota</taxon>
        <taxon>Actinomycetes</taxon>
        <taxon>Micrococcales</taxon>
        <taxon>Intrasporangiaceae</taxon>
        <taxon>Janibacter</taxon>
    </lineage>
</organism>
<dbReference type="InterPro" id="IPR029063">
    <property type="entry name" value="SAM-dependent_MTases_sf"/>
</dbReference>
<gene>
    <name evidence="4" type="ORF">BJY28_000339</name>
</gene>
<dbReference type="Pfam" id="PF13649">
    <property type="entry name" value="Methyltransf_25"/>
    <property type="match status" value="1"/>
</dbReference>
<dbReference type="AlphaFoldDB" id="A0A852X3I3"/>
<dbReference type="InterPro" id="IPR041698">
    <property type="entry name" value="Methyltransf_25"/>
</dbReference>
<evidence type="ECO:0000313" key="5">
    <source>
        <dbReference type="Proteomes" id="UP000592181"/>
    </source>
</evidence>
<dbReference type="Proteomes" id="UP000592181">
    <property type="component" value="Unassembled WGS sequence"/>
</dbReference>
<proteinExistence type="predicted"/>
<dbReference type="PANTHER" id="PTHR43861:SF1">
    <property type="entry name" value="TRANS-ACONITATE 2-METHYLTRANSFERASE"/>
    <property type="match status" value="1"/>
</dbReference>
<dbReference type="SUPFAM" id="SSF53335">
    <property type="entry name" value="S-adenosyl-L-methionine-dependent methyltransferases"/>
    <property type="match status" value="1"/>
</dbReference>
<accession>A0A852X3I3</accession>
<reference evidence="4 5" key="1">
    <citation type="submission" date="2020-07" db="EMBL/GenBank/DDBJ databases">
        <title>Sequencing the genomes of 1000 actinobacteria strains.</title>
        <authorList>
            <person name="Klenk H.-P."/>
        </authorList>
    </citation>
    <scope>NUCLEOTIDE SEQUENCE [LARGE SCALE GENOMIC DNA]</scope>
    <source>
        <strain evidence="4 5">DSM 24723</strain>
    </source>
</reference>
<evidence type="ECO:0000256" key="1">
    <source>
        <dbReference type="ARBA" id="ARBA00022603"/>
    </source>
</evidence>
<protein>
    <submittedName>
        <fullName evidence="4">Trans-aconitate 2-methyltransferase</fullName>
        <ecNumber evidence="4">2.1.1.144</ecNumber>
    </submittedName>
</protein>
<feature type="domain" description="Methyltransferase" evidence="3">
    <location>
        <begin position="36"/>
        <end position="130"/>
    </location>
</feature>
<evidence type="ECO:0000313" key="4">
    <source>
        <dbReference type="EMBL" id="NYG35870.1"/>
    </source>
</evidence>
<dbReference type="CDD" id="cd02440">
    <property type="entry name" value="AdoMet_MTases"/>
    <property type="match status" value="1"/>
</dbReference>
<dbReference type="RefSeq" id="WP_179461465.1">
    <property type="nucleotide sequence ID" value="NZ_JACBZX010000001.1"/>
</dbReference>
<keyword evidence="5" id="KW-1185">Reference proteome</keyword>
<dbReference type="GO" id="GO:0032259">
    <property type="term" value="P:methylation"/>
    <property type="evidence" value="ECO:0007669"/>
    <property type="project" value="UniProtKB-KW"/>
</dbReference>
<sequence length="266" mass="28923">MSPSWDPQAYAQFATERSRPFVDLLSRVGAEQPGLVVDLGAGNGPLTLSLAERWPQARVVGVDSSPEMLAAAREHDQDGRVEWVEADLASWDIGSLGAAPDVIVSNATLQWIPKHLPLVGEWADALAPGGWFALQVPGNFDAPTHALMREAATRHERRGELEAATKRFGAGEPGTYIQILSQHGLAVDAWETTYHHVLDPEGASENPVVDWVSGTGLRSVLDLLSDEAEREAFLADYSERVAQAYPRTPAGVIFPFRRVFAVGRKP</sequence>
<dbReference type="Gene3D" id="3.40.50.150">
    <property type="entry name" value="Vaccinia Virus protein VP39"/>
    <property type="match status" value="1"/>
</dbReference>
<evidence type="ECO:0000256" key="2">
    <source>
        <dbReference type="ARBA" id="ARBA00022679"/>
    </source>
</evidence>
<dbReference type="EC" id="2.1.1.144" evidence="4"/>
<comment type="caution">
    <text evidence="4">The sequence shown here is derived from an EMBL/GenBank/DDBJ whole genome shotgun (WGS) entry which is preliminary data.</text>
</comment>
<keyword evidence="1 4" id="KW-0489">Methyltransferase</keyword>
<dbReference type="Gene3D" id="1.10.150.290">
    <property type="entry name" value="S-adenosyl-L-methionine-dependent methyltransferases"/>
    <property type="match status" value="1"/>
</dbReference>
<name>A0A852X3I3_9MICO</name>
<keyword evidence="2 4" id="KW-0808">Transferase</keyword>
<dbReference type="GO" id="GO:0030798">
    <property type="term" value="F:trans-aconitate 2-methyltransferase activity"/>
    <property type="evidence" value="ECO:0007669"/>
    <property type="project" value="UniProtKB-EC"/>
</dbReference>
<dbReference type="InterPro" id="IPR023149">
    <property type="entry name" value="Trans_acon_MeTrfase_C"/>
</dbReference>
<dbReference type="EMBL" id="JACBZX010000001">
    <property type="protein sequence ID" value="NYG35870.1"/>
    <property type="molecule type" value="Genomic_DNA"/>
</dbReference>
<dbReference type="PANTHER" id="PTHR43861">
    <property type="entry name" value="TRANS-ACONITATE 2-METHYLTRANSFERASE-RELATED"/>
    <property type="match status" value="1"/>
</dbReference>
<evidence type="ECO:0000259" key="3">
    <source>
        <dbReference type="Pfam" id="PF13649"/>
    </source>
</evidence>